<dbReference type="EMBL" id="PCWN01000003">
    <property type="protein sequence ID" value="PIR04433.1"/>
    <property type="molecule type" value="Genomic_DNA"/>
</dbReference>
<sequence length="206" mass="23870">MDTQKKVRDLLVMLATTSHLKFTKRYESSLSDNGDTSAAHSWQLAFAAYTIASEFSLELDLLRCMGLALVHDLPEVYTGDKDAVDVLNGKVSREEKNHQEAVFMGNFSDTFFSSQTMYDLWEEYKEQKTLEAKFINALDKLESFIHLNEHGVEKYTLEIFHSYYPAFAVKSFCDALGKKEPIETMFEMLKEDLKEKFEKRGVEWKE</sequence>
<evidence type="ECO:0000256" key="2">
    <source>
        <dbReference type="ARBA" id="ARBA00022801"/>
    </source>
</evidence>
<keyword evidence="2" id="KW-0378">Hydrolase</keyword>
<feature type="domain" description="HD" evidence="3">
    <location>
        <begin position="19"/>
        <end position="152"/>
    </location>
</feature>
<accession>A0A2H0N6B2</accession>
<dbReference type="GO" id="GO:0002953">
    <property type="term" value="F:5'-deoxynucleotidase activity"/>
    <property type="evidence" value="ECO:0007669"/>
    <property type="project" value="InterPro"/>
</dbReference>
<dbReference type="InterPro" id="IPR039356">
    <property type="entry name" value="YfbR/HDDC2"/>
</dbReference>
<evidence type="ECO:0000313" key="5">
    <source>
        <dbReference type="Proteomes" id="UP000229600"/>
    </source>
</evidence>
<name>A0A2H0N6B2_9BACT</name>
<dbReference type="InterPro" id="IPR006674">
    <property type="entry name" value="HD_domain"/>
</dbReference>
<dbReference type="Pfam" id="PF13023">
    <property type="entry name" value="HD_3"/>
    <property type="match status" value="1"/>
</dbReference>
<dbReference type="GO" id="GO:0046872">
    <property type="term" value="F:metal ion binding"/>
    <property type="evidence" value="ECO:0007669"/>
    <property type="project" value="UniProtKB-KW"/>
</dbReference>
<dbReference type="Gene3D" id="1.10.3210.10">
    <property type="entry name" value="Hypothetical protein af1432"/>
    <property type="match status" value="1"/>
</dbReference>
<dbReference type="PANTHER" id="PTHR11845">
    <property type="entry name" value="5'-DEOXYNUCLEOTIDASE HDDC2"/>
    <property type="match status" value="1"/>
</dbReference>
<dbReference type="PANTHER" id="PTHR11845:SF13">
    <property type="entry name" value="5'-DEOXYNUCLEOTIDASE HDDC2"/>
    <property type="match status" value="1"/>
</dbReference>
<dbReference type="Proteomes" id="UP000229600">
    <property type="component" value="Unassembled WGS sequence"/>
</dbReference>
<gene>
    <name evidence="4" type="ORF">COV59_01130</name>
</gene>
<organism evidence="4 5">
    <name type="scientific">Candidatus Magasanikbacteria bacterium CG11_big_fil_rev_8_21_14_0_20_39_34</name>
    <dbReference type="NCBI Taxonomy" id="1974653"/>
    <lineage>
        <taxon>Bacteria</taxon>
        <taxon>Candidatus Magasanikiibacteriota</taxon>
    </lineage>
</organism>
<dbReference type="AlphaFoldDB" id="A0A2H0N6B2"/>
<dbReference type="GO" id="GO:0005737">
    <property type="term" value="C:cytoplasm"/>
    <property type="evidence" value="ECO:0007669"/>
    <property type="project" value="TreeGrafter"/>
</dbReference>
<comment type="caution">
    <text evidence="4">The sequence shown here is derived from an EMBL/GenBank/DDBJ whole genome shotgun (WGS) entry which is preliminary data.</text>
</comment>
<evidence type="ECO:0000256" key="1">
    <source>
        <dbReference type="ARBA" id="ARBA00022723"/>
    </source>
</evidence>
<evidence type="ECO:0000313" key="4">
    <source>
        <dbReference type="EMBL" id="PIR04433.1"/>
    </source>
</evidence>
<keyword evidence="1" id="KW-0479">Metal-binding</keyword>
<dbReference type="SUPFAM" id="SSF109604">
    <property type="entry name" value="HD-domain/PDEase-like"/>
    <property type="match status" value="1"/>
</dbReference>
<evidence type="ECO:0000259" key="3">
    <source>
        <dbReference type="Pfam" id="PF13023"/>
    </source>
</evidence>
<reference evidence="4 5" key="1">
    <citation type="submission" date="2017-09" db="EMBL/GenBank/DDBJ databases">
        <title>Depth-based differentiation of microbial function through sediment-hosted aquifers and enrichment of novel symbionts in the deep terrestrial subsurface.</title>
        <authorList>
            <person name="Probst A.J."/>
            <person name="Ladd B."/>
            <person name="Jarett J.K."/>
            <person name="Geller-Mcgrath D.E."/>
            <person name="Sieber C.M."/>
            <person name="Emerson J.B."/>
            <person name="Anantharaman K."/>
            <person name="Thomas B.C."/>
            <person name="Malmstrom R."/>
            <person name="Stieglmeier M."/>
            <person name="Klingl A."/>
            <person name="Woyke T."/>
            <person name="Ryan C.M."/>
            <person name="Banfield J.F."/>
        </authorList>
    </citation>
    <scope>NUCLEOTIDE SEQUENCE [LARGE SCALE GENOMIC DNA]</scope>
    <source>
        <strain evidence="4">CG11_big_fil_rev_8_21_14_0_20_39_34</strain>
    </source>
</reference>
<protein>
    <recommendedName>
        <fullName evidence="3">HD domain-containing protein</fullName>
    </recommendedName>
</protein>
<proteinExistence type="predicted"/>